<feature type="domain" description="IclR-ED" evidence="1">
    <location>
        <begin position="1"/>
        <end position="46"/>
    </location>
</feature>
<evidence type="ECO:0000313" key="2">
    <source>
        <dbReference type="EMBL" id="MBA5728484.1"/>
    </source>
</evidence>
<dbReference type="InterPro" id="IPR014757">
    <property type="entry name" value="Tscrpt_reg_IclR_C"/>
</dbReference>
<protein>
    <recommendedName>
        <fullName evidence="1">IclR-ED domain-containing protein</fullName>
    </recommendedName>
</protein>
<dbReference type="PROSITE" id="PS51078">
    <property type="entry name" value="ICLR_ED"/>
    <property type="match status" value="1"/>
</dbReference>
<dbReference type="Pfam" id="PF01614">
    <property type="entry name" value="IclR_C"/>
    <property type="match status" value="1"/>
</dbReference>
<dbReference type="RefSeq" id="WP_218930293.1">
    <property type="nucleotide sequence ID" value="NZ_JACAOA010000003.1"/>
</dbReference>
<evidence type="ECO:0000259" key="1">
    <source>
        <dbReference type="PROSITE" id="PS51078"/>
    </source>
</evidence>
<evidence type="ECO:0000313" key="3">
    <source>
        <dbReference type="Proteomes" id="UP000571018"/>
    </source>
</evidence>
<organism evidence="2 3">
    <name type="scientific">Ruoffia halotolerans</name>
    <dbReference type="NCBI Taxonomy" id="2748684"/>
    <lineage>
        <taxon>Bacteria</taxon>
        <taxon>Bacillati</taxon>
        <taxon>Bacillota</taxon>
        <taxon>Bacilli</taxon>
        <taxon>Lactobacillales</taxon>
        <taxon>Aerococcaceae</taxon>
        <taxon>Ruoffia</taxon>
    </lineage>
</organism>
<dbReference type="Proteomes" id="UP000571018">
    <property type="component" value="Unassembled WGS sequence"/>
</dbReference>
<dbReference type="AlphaFoldDB" id="A0A839A3U6"/>
<comment type="caution">
    <text evidence="2">The sequence shown here is derived from an EMBL/GenBank/DDBJ whole genome shotgun (WGS) entry which is preliminary data.</text>
</comment>
<dbReference type="SUPFAM" id="SSF55781">
    <property type="entry name" value="GAF domain-like"/>
    <property type="match status" value="1"/>
</dbReference>
<keyword evidence="3" id="KW-1185">Reference proteome</keyword>
<proteinExistence type="predicted"/>
<name>A0A839A3U6_9LACT</name>
<gene>
    <name evidence="2" type="ORF">HW423_01605</name>
</gene>
<reference evidence="2 3" key="1">
    <citation type="submission" date="2020-06" db="EMBL/GenBank/DDBJ databases">
        <title>Reclassification of Facklamia ignava, Facklamia soureckii and Facklami tabacinasalis as Falseniella iganva gen. nov., comb. nov., Hutsoniella ignava gen. nov., comb. nov., and Ruoffia tabacinasalis gen. nov., comb. nov and description of Ruoffia haltotolerans sp. nov., isolated from hypersaline Inland Sea of Qatar.</title>
        <authorList>
            <person name="Fotedar R."/>
            <person name="Sankaranarayanan K."/>
            <person name="Lawson P."/>
            <person name="Caldwell M."/>
            <person name="Zeyara A."/>
            <person name="Al Malki A."/>
            <person name="Ali M."/>
        </authorList>
    </citation>
    <scope>NUCLEOTIDE SEQUENCE [LARGE SCALE GENOMIC DNA]</scope>
    <source>
        <strain evidence="2 3">INB8</strain>
    </source>
</reference>
<sequence length="46" mass="5379">MLKKCYAIDDRESEEDVFCVGVSIVNLIDRTHYAFSISISYYRLTN</sequence>
<accession>A0A839A3U6</accession>
<dbReference type="EMBL" id="JACAOA010000003">
    <property type="protein sequence ID" value="MBA5728484.1"/>
    <property type="molecule type" value="Genomic_DNA"/>
</dbReference>